<proteinExistence type="predicted"/>
<evidence type="ECO:0000313" key="3">
    <source>
        <dbReference type="EMBL" id="MFC6505027.1"/>
    </source>
</evidence>
<keyword evidence="4" id="KW-1185">Reference proteome</keyword>
<name>A0ABW1Y345_STRPL</name>
<dbReference type="RefSeq" id="WP_246534155.1">
    <property type="nucleotide sequence ID" value="NZ_BMUJ01000003.1"/>
</dbReference>
<gene>
    <name evidence="3" type="ORF">ACFQFF_26930</name>
</gene>
<protein>
    <recommendedName>
        <fullName evidence="5">REase associating with pPIWI RE domain-containing protein</fullName>
    </recommendedName>
</protein>
<organism evidence="3 4">
    <name type="scientific">Streptomyces plicatus</name>
    <dbReference type="NCBI Taxonomy" id="1922"/>
    <lineage>
        <taxon>Bacteria</taxon>
        <taxon>Bacillati</taxon>
        <taxon>Actinomycetota</taxon>
        <taxon>Actinomycetes</taxon>
        <taxon>Kitasatosporales</taxon>
        <taxon>Streptomycetaceae</taxon>
        <taxon>Streptomyces</taxon>
        <taxon>Streptomyces rochei group</taxon>
    </lineage>
</organism>
<evidence type="ECO:0008006" key="5">
    <source>
        <dbReference type="Google" id="ProtNLM"/>
    </source>
</evidence>
<evidence type="ECO:0000313" key="4">
    <source>
        <dbReference type="Proteomes" id="UP001596321"/>
    </source>
</evidence>
<dbReference type="EMBL" id="JBHSUW010000001">
    <property type="protein sequence ID" value="MFC6505027.1"/>
    <property type="molecule type" value="Genomic_DNA"/>
</dbReference>
<dbReference type="InterPro" id="IPR040828">
    <property type="entry name" value="pPIWI_RE_REase"/>
</dbReference>
<evidence type="ECO:0000259" key="1">
    <source>
        <dbReference type="Pfam" id="PF18154"/>
    </source>
</evidence>
<feature type="domain" description="pPIWI-RE three-gene island" evidence="2">
    <location>
        <begin position="22"/>
        <end position="164"/>
    </location>
</feature>
<dbReference type="Pfam" id="PF18156">
    <property type="entry name" value="pPIWI_RE_Y"/>
    <property type="match status" value="1"/>
</dbReference>
<evidence type="ECO:0000259" key="2">
    <source>
        <dbReference type="Pfam" id="PF18156"/>
    </source>
</evidence>
<dbReference type="InterPro" id="IPR041191">
    <property type="entry name" value="pPIWI_RE_Y"/>
</dbReference>
<dbReference type="Pfam" id="PF18154">
    <property type="entry name" value="pPIWI_RE_REase"/>
    <property type="match status" value="1"/>
</dbReference>
<reference evidence="4" key="1">
    <citation type="journal article" date="2019" name="Int. J. Syst. Evol. Microbiol.">
        <title>The Global Catalogue of Microorganisms (GCM) 10K type strain sequencing project: providing services to taxonomists for standard genome sequencing and annotation.</title>
        <authorList>
            <consortium name="The Broad Institute Genomics Platform"/>
            <consortium name="The Broad Institute Genome Sequencing Center for Infectious Disease"/>
            <person name="Wu L."/>
            <person name="Ma J."/>
        </authorList>
    </citation>
    <scope>NUCLEOTIDE SEQUENCE [LARGE SCALE GENOMIC DNA]</scope>
    <source>
        <strain evidence="4">JCM 4504</strain>
    </source>
</reference>
<sequence>MTDQGPGTLPTAHWAAHDGVPLLRTLAEALLVLDEQTGLQSFTLPYPAEAQRALDRTALACLLRGARPPAGLTELVDRCRTVPLEDWPLSFPPDLVGPGDRLLDEVCNRPTELCHEWAGRSPDSAAVFRDREIVLAALRLCREYGEEDAYTAFRRLLVHRPVLTTAEMYEVTGDMVLEPVHELIRRIYKPVPDSYLRDGTYTACERCLTLLTPVRTGEWWCERDRCRRQGPPPPGRRFAYEAEGALSQLERPLRQFVTGSGRAEADLERELLALGLEVRMWPGYDAYDLQVVFPDGWRWAVDVKDWAHPTFLGRSARPVPQDPPYDEAFWSVPRYRVTARPGYVAAFERARPESAGDLQLLTDTELVTRAKRRLRASKGDRRA</sequence>
<feature type="domain" description="REase associating with pPIWI RE" evidence="1">
    <location>
        <begin position="261"/>
        <end position="377"/>
    </location>
</feature>
<dbReference type="Proteomes" id="UP001596321">
    <property type="component" value="Unassembled WGS sequence"/>
</dbReference>
<accession>A0ABW1Y345</accession>
<comment type="caution">
    <text evidence="3">The sequence shown here is derived from an EMBL/GenBank/DDBJ whole genome shotgun (WGS) entry which is preliminary data.</text>
</comment>